<feature type="domain" description="Lon N-terminal" evidence="14">
    <location>
        <begin position="171"/>
        <end position="393"/>
    </location>
</feature>
<dbReference type="GeneID" id="105271374"/>
<dbReference type="Gene3D" id="1.20.58.1480">
    <property type="match status" value="1"/>
</dbReference>
<accession>A0A0C9S336</accession>
<evidence type="ECO:0000256" key="6">
    <source>
        <dbReference type="ARBA" id="ARBA00022786"/>
    </source>
</evidence>
<dbReference type="PANTHER" id="PTHR46732:SF8">
    <property type="entry name" value="ATP-DEPENDENT PROTEASE LA (LON) DOMAIN PROTEIN"/>
    <property type="match status" value="1"/>
</dbReference>
<protein>
    <recommendedName>
        <fullName evidence="4">Protein cereblon</fullName>
    </recommendedName>
    <alternativeName>
        <fullName evidence="10">Protein ohgata</fullName>
    </alternativeName>
</protein>
<dbReference type="InterPro" id="IPR034750">
    <property type="entry name" value="CULT"/>
</dbReference>
<evidence type="ECO:0000256" key="5">
    <source>
        <dbReference type="ARBA" id="ARBA00022723"/>
    </source>
</evidence>
<feature type="domain" description="CULT" evidence="15">
    <location>
        <begin position="394"/>
        <end position="502"/>
    </location>
</feature>
<dbReference type="Pfam" id="PF03226">
    <property type="entry name" value="Yippee-Mis18"/>
    <property type="match status" value="1"/>
</dbReference>
<dbReference type="PROSITE" id="PS51787">
    <property type="entry name" value="LON_N"/>
    <property type="match status" value="1"/>
</dbReference>
<evidence type="ECO:0000256" key="1">
    <source>
        <dbReference type="ARBA" id="ARBA00004123"/>
    </source>
</evidence>
<dbReference type="Gene3D" id="2.170.150.20">
    <property type="entry name" value="Peptide methionine sulfoxide reductase"/>
    <property type="match status" value="1"/>
</dbReference>
<dbReference type="Pfam" id="PF02190">
    <property type="entry name" value="LON_substr_bdg"/>
    <property type="match status" value="1"/>
</dbReference>
<dbReference type="Proteomes" id="UP000694866">
    <property type="component" value="Unplaced"/>
</dbReference>
<evidence type="ECO:0000313" key="16">
    <source>
        <dbReference type="EMBL" id="JAG85088.1"/>
    </source>
</evidence>
<evidence type="ECO:0000313" key="18">
    <source>
        <dbReference type="RefSeq" id="XP_011311202.1"/>
    </source>
</evidence>
<keyword evidence="17" id="KW-1185">Reference proteome</keyword>
<feature type="region of interest" description="Disordered" evidence="13">
    <location>
        <begin position="503"/>
        <end position="527"/>
    </location>
</feature>
<dbReference type="EMBL" id="GBYB01015321">
    <property type="protein sequence ID" value="JAG85088.1"/>
    <property type="molecule type" value="Transcribed_RNA"/>
</dbReference>
<proteinExistence type="inferred from homology"/>
<reference evidence="16" key="1">
    <citation type="submission" date="2015-01" db="EMBL/GenBank/DDBJ databases">
        <title>Transcriptome Assembly of Fopius arisanus.</title>
        <authorList>
            <person name="Geib S."/>
        </authorList>
    </citation>
    <scope>NUCLEOTIDE SEQUENCE</scope>
</reference>
<dbReference type="InterPro" id="IPR046336">
    <property type="entry name" value="Lon_prtase_N_sf"/>
</dbReference>
<dbReference type="AlphaFoldDB" id="A0A0C9S336"/>
<comment type="function">
    <text evidence="11">Substrate recognition component of a DCX (DDB1-CUL4-X-box) E3 protein ligase complex that mediates the ubiquitination and subsequent proteasomal degradation of target proteins. Has an essential role in mediating growth by negatively regulating insulin signaling. It also has a role in maintaining presynaptic function in the neuromuscular junction synapses of third-instar larvae.</text>
</comment>
<feature type="compositionally biased region" description="Acidic residues" evidence="13">
    <location>
        <begin position="504"/>
        <end position="517"/>
    </location>
</feature>
<dbReference type="InterPro" id="IPR015947">
    <property type="entry name" value="PUA-like_sf"/>
</dbReference>
<evidence type="ECO:0000256" key="13">
    <source>
        <dbReference type="SAM" id="MobiDB-lite"/>
    </source>
</evidence>
<reference evidence="18" key="2">
    <citation type="submission" date="2025-04" db="UniProtKB">
        <authorList>
            <consortium name="RefSeq"/>
        </authorList>
    </citation>
    <scope>IDENTIFICATION</scope>
    <source>
        <strain evidence="18">USDA-PBARC FA_bdor</strain>
        <tissue evidence="18">Whole organism</tissue>
    </source>
</reference>
<dbReference type="FunFam" id="2.170.150.20:FF:000007">
    <property type="entry name" value="Protein cereblon"/>
    <property type="match status" value="1"/>
</dbReference>
<evidence type="ECO:0000256" key="12">
    <source>
        <dbReference type="ARBA" id="ARBA00046796"/>
    </source>
</evidence>
<evidence type="ECO:0000256" key="7">
    <source>
        <dbReference type="ARBA" id="ARBA00022833"/>
    </source>
</evidence>
<evidence type="ECO:0000313" key="17">
    <source>
        <dbReference type="Proteomes" id="UP000694866"/>
    </source>
</evidence>
<keyword evidence="5" id="KW-0479">Metal-binding</keyword>
<comment type="pathway">
    <text evidence="2">Protein modification; protein ubiquitination.</text>
</comment>
<dbReference type="CTD" id="41230"/>
<comment type="similarity">
    <text evidence="3">Belongs to the CRBN family.</text>
</comment>
<evidence type="ECO:0000256" key="4">
    <source>
        <dbReference type="ARBA" id="ARBA00014394"/>
    </source>
</evidence>
<dbReference type="InterPro" id="IPR003111">
    <property type="entry name" value="Lon_prtase_N"/>
</dbReference>
<dbReference type="CDD" id="cd15777">
    <property type="entry name" value="CRBN_C_like"/>
    <property type="match status" value="1"/>
</dbReference>
<evidence type="ECO:0000256" key="2">
    <source>
        <dbReference type="ARBA" id="ARBA00004906"/>
    </source>
</evidence>
<sequence>MELRLRRRVNESGTIAVCLYGRRNCRALVGENTHFSNSFQIVGDCFVPPPLDARNRLGFRGISTDLKVLGTYFSGGLGTGEVLEFLGIIVEKVIVQWLRGLSSLVADFRATMDAEVAPGDGDDGVEEIEDSPGAPENTFDMTLATSHSYLGNDLEVLRGRTLLDNGIYVDLPLLAEKSVVLFPGQTLPIMEYDIRTIEMLRKCIKKDRTFGVACLRYDRGFPIGTTAEIYEYSENTGSDGVRVKAKGRQRFRILRIRSSSGRISADVKILPETELSPPFHEDRLACLDRLRVIPKNEKDAKDQDKVAKLESVLTPWPAWVYHQYNPRRLAMKIHHYLRFVRSRGINIPSDPTELSFWVAQNLIMKDKVKISLLEMDCAIQRLQVEAKLLAKLQEKLFVCSDCRTVIAKQADVFPMNTEGIQSAYCNPAGAIHETVTLHRARELVLRPDPPSTECSWFPGYAWTIANCAHCGYHKGWKFTATRSDLTPKSFWGLTRAGLVWGDSELPDDEDDEEDCDDSSGIFDLEGG</sequence>
<dbReference type="OrthoDB" id="267517at2759"/>
<dbReference type="KEGG" id="fas:105271374"/>
<evidence type="ECO:0000259" key="15">
    <source>
        <dbReference type="PROSITE" id="PS51788"/>
    </source>
</evidence>
<dbReference type="UniPathway" id="UPA00143"/>
<dbReference type="RefSeq" id="XP_011311202.1">
    <property type="nucleotide sequence ID" value="XM_011312900.1"/>
</dbReference>
<evidence type="ECO:0000256" key="9">
    <source>
        <dbReference type="ARBA" id="ARBA00023242"/>
    </source>
</evidence>
<keyword evidence="8" id="KW-0832">Ubl conjugation</keyword>
<dbReference type="PANTHER" id="PTHR46732">
    <property type="entry name" value="ATP-DEPENDENT PROTEASE LA (LON) DOMAIN PROTEIN"/>
    <property type="match status" value="1"/>
</dbReference>
<dbReference type="Gene3D" id="2.30.130.40">
    <property type="entry name" value="LON domain-like"/>
    <property type="match status" value="1"/>
</dbReference>
<comment type="subunit">
    <text evidence="12">Likely a component of a DCX (DDB1-CUL4-X-box) protein ligase complex. May interact with pic/DDB1.</text>
</comment>
<organism evidence="16">
    <name type="scientific">Fopius arisanus</name>
    <dbReference type="NCBI Taxonomy" id="64838"/>
    <lineage>
        <taxon>Eukaryota</taxon>
        <taxon>Metazoa</taxon>
        <taxon>Ecdysozoa</taxon>
        <taxon>Arthropoda</taxon>
        <taxon>Hexapoda</taxon>
        <taxon>Insecta</taxon>
        <taxon>Pterygota</taxon>
        <taxon>Neoptera</taxon>
        <taxon>Endopterygota</taxon>
        <taxon>Hymenoptera</taxon>
        <taxon>Apocrita</taxon>
        <taxon>Ichneumonoidea</taxon>
        <taxon>Braconidae</taxon>
        <taxon>Opiinae</taxon>
        <taxon>Fopius</taxon>
    </lineage>
</organism>
<evidence type="ECO:0000256" key="8">
    <source>
        <dbReference type="ARBA" id="ARBA00022843"/>
    </source>
</evidence>
<comment type="subcellular location">
    <subcellularLocation>
        <location evidence="1">Nucleus</location>
    </subcellularLocation>
</comment>
<dbReference type="PROSITE" id="PS51788">
    <property type="entry name" value="CULT"/>
    <property type="match status" value="1"/>
</dbReference>
<gene>
    <name evidence="16" type="primary">CRBN_1</name>
    <name evidence="18" type="synonym">ohgt</name>
    <name evidence="16" type="ORF">g.37612</name>
</gene>
<keyword evidence="9" id="KW-0539">Nucleus</keyword>
<evidence type="ECO:0000256" key="11">
    <source>
        <dbReference type="ARBA" id="ARBA00046075"/>
    </source>
</evidence>
<accession>A0A9R1U8F5</accession>
<evidence type="ECO:0000259" key="14">
    <source>
        <dbReference type="PROSITE" id="PS51787"/>
    </source>
</evidence>
<dbReference type="SUPFAM" id="SSF88697">
    <property type="entry name" value="PUA domain-like"/>
    <property type="match status" value="1"/>
</dbReference>
<evidence type="ECO:0000256" key="3">
    <source>
        <dbReference type="ARBA" id="ARBA00005293"/>
    </source>
</evidence>
<dbReference type="SMART" id="SM00464">
    <property type="entry name" value="LON"/>
    <property type="match status" value="1"/>
</dbReference>
<keyword evidence="6" id="KW-0833">Ubl conjugation pathway</keyword>
<name>A0A0C9S336_9HYME</name>
<dbReference type="GO" id="GO:0046872">
    <property type="term" value="F:metal ion binding"/>
    <property type="evidence" value="ECO:0007669"/>
    <property type="project" value="UniProtKB-KW"/>
</dbReference>
<dbReference type="GO" id="GO:0016567">
    <property type="term" value="P:protein ubiquitination"/>
    <property type="evidence" value="ECO:0007669"/>
    <property type="project" value="UniProtKB-UniPathway"/>
</dbReference>
<dbReference type="GO" id="GO:0005634">
    <property type="term" value="C:nucleus"/>
    <property type="evidence" value="ECO:0007669"/>
    <property type="project" value="UniProtKB-SubCell"/>
</dbReference>
<evidence type="ECO:0000256" key="10">
    <source>
        <dbReference type="ARBA" id="ARBA00030079"/>
    </source>
</evidence>
<dbReference type="InterPro" id="IPR004910">
    <property type="entry name" value="Yippee/Mis18/Cereblon"/>
</dbReference>
<keyword evidence="7" id="KW-0862">Zinc</keyword>